<comment type="caution">
    <text evidence="1">The sequence shown here is derived from an EMBL/GenBank/DDBJ whole genome shotgun (WGS) entry which is preliminary data.</text>
</comment>
<dbReference type="AlphaFoldDB" id="A0A062V3W3"/>
<dbReference type="EMBL" id="JMIY01000008">
    <property type="protein sequence ID" value="KCZ70484.1"/>
    <property type="molecule type" value="Genomic_DNA"/>
</dbReference>
<protein>
    <recommendedName>
        <fullName evidence="3">NERD domain-containing protein</fullName>
    </recommendedName>
</protein>
<evidence type="ECO:0008006" key="3">
    <source>
        <dbReference type="Google" id="ProtNLM"/>
    </source>
</evidence>
<organism evidence="1 2">
    <name type="scientific">Candidatus Methanoperedens nitratireducens</name>
    <dbReference type="NCBI Taxonomy" id="1392998"/>
    <lineage>
        <taxon>Archaea</taxon>
        <taxon>Methanobacteriati</taxon>
        <taxon>Methanobacteriota</taxon>
        <taxon>Stenosarchaea group</taxon>
        <taxon>Methanomicrobia</taxon>
        <taxon>Methanosarcinales</taxon>
        <taxon>ANME-2 cluster</taxon>
        <taxon>Candidatus Methanoperedentaceae</taxon>
        <taxon>Candidatus Methanoperedens</taxon>
    </lineage>
</organism>
<evidence type="ECO:0000313" key="1">
    <source>
        <dbReference type="EMBL" id="KCZ70484.1"/>
    </source>
</evidence>
<reference evidence="1 2" key="1">
    <citation type="journal article" date="2013" name="Nature">
        <title>Anaerobic oxidation of methane coupled to nitrate reduction in a novel archaeal lineage.</title>
        <authorList>
            <person name="Haroon M.F."/>
            <person name="Hu S."/>
            <person name="Shi Y."/>
            <person name="Imelfort M."/>
            <person name="Keller J."/>
            <person name="Hugenholtz P."/>
            <person name="Yuan Z."/>
            <person name="Tyson G.W."/>
        </authorList>
    </citation>
    <scope>NUCLEOTIDE SEQUENCE [LARGE SCALE GENOMIC DNA]</scope>
    <source>
        <strain evidence="1 2">ANME-2d</strain>
    </source>
</reference>
<keyword evidence="2" id="KW-1185">Reference proteome</keyword>
<evidence type="ECO:0000313" key="2">
    <source>
        <dbReference type="Proteomes" id="UP000027153"/>
    </source>
</evidence>
<dbReference type="Proteomes" id="UP000027153">
    <property type="component" value="Unassembled WGS sequence"/>
</dbReference>
<proteinExistence type="predicted"/>
<name>A0A062V3W3_9EURY</name>
<gene>
    <name evidence="1" type="ORF">ANME2D_03399</name>
</gene>
<sequence length="180" mass="21113">MKLKAEPYTLRLRPDVQKSEQALRRNLNLLWCSGVLFNVLAFKNMANKVEFDAVLWNDEAILFIEYKDSPSMYKNMEAKRAQQIKGYSRNIARAFGFQKYNFIIVVNGLEQRVEKGSAAVIPLNELINYVPGFESSLEELDYIDWLLSKYNRQENPVEFTKELVLKELKILRDKIKQINK</sequence>
<accession>A0A062V3W3</accession>